<proteinExistence type="predicted"/>
<dbReference type="Pfam" id="PF04014">
    <property type="entry name" value="MazE_antitoxin"/>
    <property type="match status" value="1"/>
</dbReference>
<keyword evidence="1 3" id="KW-0238">DNA-binding</keyword>
<dbReference type="InterPro" id="IPR037914">
    <property type="entry name" value="SpoVT-AbrB_sf"/>
</dbReference>
<geneLocation type="plasmid" evidence="3 4">
    <name>unnamed</name>
</geneLocation>
<dbReference type="GO" id="GO:0003677">
    <property type="term" value="F:DNA binding"/>
    <property type="evidence" value="ECO:0007669"/>
    <property type="project" value="UniProtKB-KW"/>
</dbReference>
<organism evidence="3 4">
    <name type="scientific">Brevundimonas olei</name>
    <dbReference type="NCBI Taxonomy" id="657642"/>
    <lineage>
        <taxon>Bacteria</taxon>
        <taxon>Pseudomonadati</taxon>
        <taxon>Pseudomonadota</taxon>
        <taxon>Alphaproteobacteria</taxon>
        <taxon>Caulobacterales</taxon>
        <taxon>Caulobacteraceae</taxon>
        <taxon>Brevundimonas</taxon>
    </lineage>
</organism>
<dbReference type="SUPFAM" id="SSF89447">
    <property type="entry name" value="AbrB/MazE/MraZ-like"/>
    <property type="match status" value="1"/>
</dbReference>
<evidence type="ECO:0000313" key="3">
    <source>
        <dbReference type="EMBL" id="WWT56531.1"/>
    </source>
</evidence>
<dbReference type="SMART" id="SM00966">
    <property type="entry name" value="SpoVT_AbrB"/>
    <property type="match status" value="1"/>
</dbReference>
<keyword evidence="4" id="KW-1185">Reference proteome</keyword>
<feature type="domain" description="SpoVT-AbrB" evidence="2">
    <location>
        <begin position="1"/>
        <end position="46"/>
    </location>
</feature>
<protein>
    <submittedName>
        <fullName evidence="3">AbrB/MazE/SpoVT family DNA-binding domain-containing protein</fullName>
    </submittedName>
</protein>
<dbReference type="RefSeq" id="WP_338578684.1">
    <property type="nucleotide sequence ID" value="NZ_CP146370.1"/>
</dbReference>
<sequence length="74" mass="8245">MIISKIGPKAQTTIPGPVRTALNLGVGDHLEFDIQGERVFLKKVPEVQAEVKEDPFALFSEWDSEADRRAYAAF</sequence>
<dbReference type="EMBL" id="CP146370">
    <property type="protein sequence ID" value="WWT56531.1"/>
    <property type="molecule type" value="Genomic_DNA"/>
</dbReference>
<gene>
    <name evidence="3" type="ORF">V8J38_16910</name>
</gene>
<name>A0ABZ2IHK5_9CAUL</name>
<dbReference type="InterPro" id="IPR007159">
    <property type="entry name" value="SpoVT-AbrB_dom"/>
</dbReference>
<dbReference type="Proteomes" id="UP001363460">
    <property type="component" value="Plasmid unnamed"/>
</dbReference>
<evidence type="ECO:0000259" key="2">
    <source>
        <dbReference type="PROSITE" id="PS51740"/>
    </source>
</evidence>
<keyword evidence="3" id="KW-0614">Plasmid</keyword>
<dbReference type="Gene3D" id="2.10.260.10">
    <property type="match status" value="1"/>
</dbReference>
<accession>A0ABZ2IHK5</accession>
<reference evidence="3 4" key="1">
    <citation type="submission" date="2024-02" db="EMBL/GenBank/DDBJ databases">
        <title>Distribution and functional of Brevundimonas-related endobacteria within Verticillium dahliae.</title>
        <authorList>
            <person name="Zeng H."/>
        </authorList>
    </citation>
    <scope>NUCLEOTIDE SEQUENCE [LARGE SCALE GENOMIC DNA]</scope>
    <source>
        <strain evidence="3 4">TRM 44200</strain>
        <plasmid evidence="3 4">unnamed</plasmid>
    </source>
</reference>
<dbReference type="PROSITE" id="PS51740">
    <property type="entry name" value="SPOVT_ABRB"/>
    <property type="match status" value="1"/>
</dbReference>
<evidence type="ECO:0000313" key="4">
    <source>
        <dbReference type="Proteomes" id="UP001363460"/>
    </source>
</evidence>
<evidence type="ECO:0000256" key="1">
    <source>
        <dbReference type="PROSITE-ProRule" id="PRU01076"/>
    </source>
</evidence>